<dbReference type="EMBL" id="AXCM01002571">
    <property type="status" value="NOT_ANNOTATED_CDS"/>
    <property type="molecule type" value="Genomic_DNA"/>
</dbReference>
<dbReference type="PANTHER" id="PTHR22948:SF76">
    <property type="entry name" value="FI20010P1-RELATED"/>
    <property type="match status" value="1"/>
</dbReference>
<dbReference type="GO" id="GO:0005737">
    <property type="term" value="C:cytoplasm"/>
    <property type="evidence" value="ECO:0007669"/>
    <property type="project" value="UniProtKB-ARBA"/>
</dbReference>
<dbReference type="Pfam" id="PF00567">
    <property type="entry name" value="TUDOR"/>
    <property type="match status" value="1"/>
</dbReference>
<dbReference type="AlphaFoldDB" id="A0A182MTH4"/>
<evidence type="ECO:0000259" key="1">
    <source>
        <dbReference type="PROSITE" id="PS50304"/>
    </source>
</evidence>
<dbReference type="VEuPathDB" id="VectorBase:ACUA025895"/>
<accession>A0A182MTH4</accession>
<dbReference type="STRING" id="139723.A0A182MTH4"/>
<keyword evidence="3" id="KW-1185">Reference proteome</keyword>
<dbReference type="InterPro" id="IPR002999">
    <property type="entry name" value="Tudor"/>
</dbReference>
<reference evidence="3" key="1">
    <citation type="submission" date="2013-09" db="EMBL/GenBank/DDBJ databases">
        <title>The Genome Sequence of Anopheles culicifacies species A.</title>
        <authorList>
            <consortium name="The Broad Institute Genomics Platform"/>
            <person name="Neafsey D.E."/>
            <person name="Besansky N."/>
            <person name="Howell P."/>
            <person name="Walton C."/>
            <person name="Young S.K."/>
            <person name="Zeng Q."/>
            <person name="Gargeya S."/>
            <person name="Fitzgerald M."/>
            <person name="Haas B."/>
            <person name="Abouelleil A."/>
            <person name="Allen A.W."/>
            <person name="Alvarado L."/>
            <person name="Arachchi H.M."/>
            <person name="Berlin A.M."/>
            <person name="Chapman S.B."/>
            <person name="Gainer-Dewar J."/>
            <person name="Goldberg J."/>
            <person name="Griggs A."/>
            <person name="Gujja S."/>
            <person name="Hansen M."/>
            <person name="Howarth C."/>
            <person name="Imamovic A."/>
            <person name="Ireland A."/>
            <person name="Larimer J."/>
            <person name="McCowan C."/>
            <person name="Murphy C."/>
            <person name="Pearson M."/>
            <person name="Poon T.W."/>
            <person name="Priest M."/>
            <person name="Roberts A."/>
            <person name="Saif S."/>
            <person name="Shea T."/>
            <person name="Sisk P."/>
            <person name="Sykes S."/>
            <person name="Wortman J."/>
            <person name="Nusbaum C."/>
            <person name="Birren B."/>
        </authorList>
    </citation>
    <scope>NUCLEOTIDE SEQUENCE [LARGE SCALE GENOMIC DNA]</scope>
    <source>
        <strain evidence="3">A-37</strain>
    </source>
</reference>
<name>A0A182MTH4_9DIPT</name>
<evidence type="ECO:0000313" key="3">
    <source>
        <dbReference type="Proteomes" id="UP000075883"/>
    </source>
</evidence>
<dbReference type="Gene3D" id="2.30.30.140">
    <property type="match status" value="1"/>
</dbReference>
<dbReference type="SMART" id="SM00333">
    <property type="entry name" value="TUDOR"/>
    <property type="match status" value="1"/>
</dbReference>
<reference evidence="2" key="2">
    <citation type="submission" date="2020-05" db="UniProtKB">
        <authorList>
            <consortium name="EnsemblMetazoa"/>
        </authorList>
    </citation>
    <scope>IDENTIFICATION</scope>
    <source>
        <strain evidence="2">A-37</strain>
    </source>
</reference>
<dbReference type="PROSITE" id="PS50304">
    <property type="entry name" value="TUDOR"/>
    <property type="match status" value="1"/>
</dbReference>
<dbReference type="InterPro" id="IPR035437">
    <property type="entry name" value="SNase_OB-fold_sf"/>
</dbReference>
<proteinExistence type="predicted"/>
<dbReference type="Proteomes" id="UP000075883">
    <property type="component" value="Unassembled WGS sequence"/>
</dbReference>
<dbReference type="Gene3D" id="2.40.50.90">
    <property type="match status" value="1"/>
</dbReference>
<organism evidence="2 3">
    <name type="scientific">Anopheles culicifacies</name>
    <dbReference type="NCBI Taxonomy" id="139723"/>
    <lineage>
        <taxon>Eukaryota</taxon>
        <taxon>Metazoa</taxon>
        <taxon>Ecdysozoa</taxon>
        <taxon>Arthropoda</taxon>
        <taxon>Hexapoda</taxon>
        <taxon>Insecta</taxon>
        <taxon>Pterygota</taxon>
        <taxon>Neoptera</taxon>
        <taxon>Endopterygota</taxon>
        <taxon>Diptera</taxon>
        <taxon>Nematocera</taxon>
        <taxon>Culicoidea</taxon>
        <taxon>Culicidae</taxon>
        <taxon>Anophelinae</taxon>
        <taxon>Anopheles</taxon>
        <taxon>culicifacies species complex</taxon>
    </lineage>
</organism>
<protein>
    <recommendedName>
        <fullName evidence="1">Tudor domain-containing protein</fullName>
    </recommendedName>
</protein>
<dbReference type="EnsemblMetazoa" id="ACUA025895-RA">
    <property type="protein sequence ID" value="ACUA025895-PA"/>
    <property type="gene ID" value="ACUA025895"/>
</dbReference>
<dbReference type="SUPFAM" id="SSF63748">
    <property type="entry name" value="Tudor/PWWP/MBT"/>
    <property type="match status" value="1"/>
</dbReference>
<sequence length="230" mass="26446">MNADTNTWLTVPANAMTVKEMVVQDTLPKHVKQNATVQAVVTAILNPRHIFVHLLEHTDRLQKLAPYIHSIYSTKLADYEWLVPESMIQVGLYCAARYHDRWYRAQVMGPVNYQRVLLLYIDYGYLRYVPLKEIRFLTKELASIPRQAIRVALKHVKPSNGTWSRECSEQLANLVHGKVFDMHIADIDAKENILYVILTNSSNGSDAHHSDNSSLNRQLAMRHDIVWVAD</sequence>
<dbReference type="InterPro" id="IPR050621">
    <property type="entry name" value="Tudor_domain_containing"/>
</dbReference>
<feature type="domain" description="Tudor" evidence="1">
    <location>
        <begin position="87"/>
        <end position="144"/>
    </location>
</feature>
<dbReference type="PANTHER" id="PTHR22948">
    <property type="entry name" value="TUDOR DOMAIN CONTAINING PROTEIN"/>
    <property type="match status" value="1"/>
</dbReference>
<evidence type="ECO:0000313" key="2">
    <source>
        <dbReference type="EnsemblMetazoa" id="ACUA025895-PA"/>
    </source>
</evidence>